<evidence type="ECO:0000313" key="3">
    <source>
        <dbReference type="Proteomes" id="UP001147782"/>
    </source>
</evidence>
<proteinExistence type="predicted"/>
<dbReference type="GO" id="GO:0016705">
    <property type="term" value="F:oxidoreductase activity, acting on paired donors, with incorporation or reduction of molecular oxygen"/>
    <property type="evidence" value="ECO:0007669"/>
    <property type="project" value="InterPro"/>
</dbReference>
<dbReference type="InterPro" id="IPR036396">
    <property type="entry name" value="Cyt_P450_sf"/>
</dbReference>
<feature type="transmembrane region" description="Helical" evidence="1">
    <location>
        <begin position="12"/>
        <end position="35"/>
    </location>
</feature>
<dbReference type="EMBL" id="JAPZBS010000007">
    <property type="protein sequence ID" value="KAJ5368155.1"/>
    <property type="molecule type" value="Genomic_DNA"/>
</dbReference>
<dbReference type="SUPFAM" id="SSF48264">
    <property type="entry name" value="Cytochrome P450"/>
    <property type="match status" value="1"/>
</dbReference>
<dbReference type="GO" id="GO:0004497">
    <property type="term" value="F:monooxygenase activity"/>
    <property type="evidence" value="ECO:0007669"/>
    <property type="project" value="InterPro"/>
</dbReference>
<reference evidence="2" key="2">
    <citation type="journal article" date="2023" name="IMA Fungus">
        <title>Comparative genomic study of the Penicillium genus elucidates a diverse pangenome and 15 lateral gene transfer events.</title>
        <authorList>
            <person name="Petersen C."/>
            <person name="Sorensen T."/>
            <person name="Nielsen M.R."/>
            <person name="Sondergaard T.E."/>
            <person name="Sorensen J.L."/>
            <person name="Fitzpatrick D.A."/>
            <person name="Frisvad J.C."/>
            <person name="Nielsen K.L."/>
        </authorList>
    </citation>
    <scope>NUCLEOTIDE SEQUENCE</scope>
    <source>
        <strain evidence="2">IBT 29864</strain>
    </source>
</reference>
<dbReference type="GO" id="GO:0005506">
    <property type="term" value="F:iron ion binding"/>
    <property type="evidence" value="ECO:0007669"/>
    <property type="project" value="InterPro"/>
</dbReference>
<dbReference type="OrthoDB" id="1470350at2759"/>
<dbReference type="GeneID" id="81440013"/>
<protein>
    <submittedName>
        <fullName evidence="2">Benzoate 4-monooxygenase cytochrome p450</fullName>
    </submittedName>
</protein>
<sequence length="229" mass="25597">MTQTLDAVYSCISNVSATGILLGTSFLAFVLYRLVHRLLVSPLSKIPGPLSLKATSIFNKYYELRGQKREWLHELHSRYGEVVTIGPNEVSFASETGLKQIYSSGSKDFLKTELYDLFRQAGQINLFTAIDPHQHASIRKPLADRYSNTNILKSKILDSISERSEAFAELASRRASIDVYLFLHAYALDCVTSMLFHPYGTNSLSGTGDKEMVELLSYDDSRIGISKGK</sequence>
<dbReference type="GO" id="GO:0020037">
    <property type="term" value="F:heme binding"/>
    <property type="evidence" value="ECO:0007669"/>
    <property type="project" value="InterPro"/>
</dbReference>
<dbReference type="InterPro" id="IPR050121">
    <property type="entry name" value="Cytochrome_P450_monoxygenase"/>
</dbReference>
<dbReference type="PANTHER" id="PTHR24305:SF164">
    <property type="entry name" value="P450, PUTATIVE (EUROFUNG)-RELATED"/>
    <property type="match status" value="1"/>
</dbReference>
<evidence type="ECO:0000313" key="2">
    <source>
        <dbReference type="EMBL" id="KAJ5368155.1"/>
    </source>
</evidence>
<keyword evidence="3" id="KW-1185">Reference proteome</keyword>
<keyword evidence="1" id="KW-0472">Membrane</keyword>
<organism evidence="2 3">
    <name type="scientific">Penicillium cataractarum</name>
    <dbReference type="NCBI Taxonomy" id="2100454"/>
    <lineage>
        <taxon>Eukaryota</taxon>
        <taxon>Fungi</taxon>
        <taxon>Dikarya</taxon>
        <taxon>Ascomycota</taxon>
        <taxon>Pezizomycotina</taxon>
        <taxon>Eurotiomycetes</taxon>
        <taxon>Eurotiomycetidae</taxon>
        <taxon>Eurotiales</taxon>
        <taxon>Aspergillaceae</taxon>
        <taxon>Penicillium</taxon>
    </lineage>
</organism>
<comment type="caution">
    <text evidence="2">The sequence shown here is derived from an EMBL/GenBank/DDBJ whole genome shotgun (WGS) entry which is preliminary data.</text>
</comment>
<dbReference type="RefSeq" id="XP_056552897.1">
    <property type="nucleotide sequence ID" value="XM_056700834.1"/>
</dbReference>
<keyword evidence="1" id="KW-1133">Transmembrane helix</keyword>
<gene>
    <name evidence="2" type="ORF">N7496_007915</name>
</gene>
<keyword evidence="1" id="KW-0812">Transmembrane</keyword>
<evidence type="ECO:0000256" key="1">
    <source>
        <dbReference type="SAM" id="Phobius"/>
    </source>
</evidence>
<name>A0A9W9V6F7_9EURO</name>
<accession>A0A9W9V6F7</accession>
<reference evidence="2" key="1">
    <citation type="submission" date="2022-11" db="EMBL/GenBank/DDBJ databases">
        <authorList>
            <person name="Petersen C."/>
        </authorList>
    </citation>
    <scope>NUCLEOTIDE SEQUENCE</scope>
    <source>
        <strain evidence="2">IBT 29864</strain>
    </source>
</reference>
<dbReference type="Gene3D" id="1.10.630.10">
    <property type="entry name" value="Cytochrome P450"/>
    <property type="match status" value="1"/>
</dbReference>
<dbReference type="AlphaFoldDB" id="A0A9W9V6F7"/>
<dbReference type="PANTHER" id="PTHR24305">
    <property type="entry name" value="CYTOCHROME P450"/>
    <property type="match status" value="1"/>
</dbReference>
<dbReference type="Proteomes" id="UP001147782">
    <property type="component" value="Unassembled WGS sequence"/>
</dbReference>